<protein>
    <recommendedName>
        <fullName evidence="4">Lipoprotein</fullName>
    </recommendedName>
</protein>
<feature type="chain" id="PRO_5043446501" description="Lipoprotein" evidence="2">
    <location>
        <begin position="27"/>
        <end position="181"/>
    </location>
</feature>
<organism evidence="3">
    <name type="scientific">Streptomyces sp. NBC_00008</name>
    <dbReference type="NCBI Taxonomy" id="2903610"/>
    <lineage>
        <taxon>Bacteria</taxon>
        <taxon>Bacillati</taxon>
        <taxon>Actinomycetota</taxon>
        <taxon>Actinomycetes</taxon>
        <taxon>Kitasatosporales</taxon>
        <taxon>Streptomycetaceae</taxon>
        <taxon>Streptomyces</taxon>
    </lineage>
</organism>
<evidence type="ECO:0000313" key="3">
    <source>
        <dbReference type="EMBL" id="WTW71199.1"/>
    </source>
</evidence>
<evidence type="ECO:0000256" key="2">
    <source>
        <dbReference type="SAM" id="SignalP"/>
    </source>
</evidence>
<evidence type="ECO:0008006" key="4">
    <source>
        <dbReference type="Google" id="ProtNLM"/>
    </source>
</evidence>
<feature type="signal peptide" evidence="2">
    <location>
        <begin position="1"/>
        <end position="26"/>
    </location>
</feature>
<name>A0AAU2VV01_9ACTN</name>
<sequence>MSRTIWAAVAAAVIALGAAGCGTSDADTGAAAPSSPSPRPKGTGPLPEKVVRTDLDTSTADAGVPANAPDYARSIEERSDGSQLSCTVAFKGFGTKSTPVDLSSFDGVVRELGDRDWQLSRKREDRKHTDGDIAESRTVLKQRGWTLIASYLVLADNGVVTLLASEDACIKKIGADTGLLG</sequence>
<dbReference type="AlphaFoldDB" id="A0AAU2VV01"/>
<dbReference type="EMBL" id="CP108313">
    <property type="protein sequence ID" value="WTW71199.1"/>
    <property type="molecule type" value="Genomic_DNA"/>
</dbReference>
<keyword evidence="2" id="KW-0732">Signal</keyword>
<accession>A0AAU2VV01</accession>
<gene>
    <name evidence="3" type="ORF">OG398_24480</name>
</gene>
<reference evidence="3" key="1">
    <citation type="submission" date="2022-10" db="EMBL/GenBank/DDBJ databases">
        <title>The complete genomes of actinobacterial strains from the NBC collection.</title>
        <authorList>
            <person name="Joergensen T.S."/>
            <person name="Alvarez Arevalo M."/>
            <person name="Sterndorff E.B."/>
            <person name="Faurdal D."/>
            <person name="Vuksanovic O."/>
            <person name="Mourched A.-S."/>
            <person name="Charusanti P."/>
            <person name="Shaw S."/>
            <person name="Blin K."/>
            <person name="Weber T."/>
        </authorList>
    </citation>
    <scope>NUCLEOTIDE SEQUENCE</scope>
    <source>
        <strain evidence="3">NBC_00008</strain>
    </source>
</reference>
<dbReference type="PROSITE" id="PS51257">
    <property type="entry name" value="PROKAR_LIPOPROTEIN"/>
    <property type="match status" value="1"/>
</dbReference>
<evidence type="ECO:0000256" key="1">
    <source>
        <dbReference type="SAM" id="MobiDB-lite"/>
    </source>
</evidence>
<proteinExistence type="predicted"/>
<feature type="compositionally biased region" description="Low complexity" evidence="1">
    <location>
        <begin position="24"/>
        <end position="34"/>
    </location>
</feature>
<feature type="region of interest" description="Disordered" evidence="1">
    <location>
        <begin position="24"/>
        <end position="49"/>
    </location>
</feature>